<protein>
    <recommendedName>
        <fullName evidence="3">Tetratricopeptide repeat protein</fullName>
    </recommendedName>
</protein>
<dbReference type="Gene3D" id="1.25.40.10">
    <property type="entry name" value="Tetratricopeptide repeat domain"/>
    <property type="match status" value="1"/>
</dbReference>
<dbReference type="EMBL" id="QRDW01000024">
    <property type="protein sequence ID" value="RED43352.1"/>
    <property type="molecule type" value="Genomic_DNA"/>
</dbReference>
<dbReference type="AlphaFoldDB" id="A0A3D9H1H2"/>
<evidence type="ECO:0000313" key="2">
    <source>
        <dbReference type="Proteomes" id="UP000256845"/>
    </source>
</evidence>
<sequence>MLGLDERSSISSDTGFADIRTALAHLKAGRDAEAVRMLTSITRQEQLPAHYWMELGMCLRRKGSLHAALGCYQAAAEAGIEQDALFMTRMANIHADLDHLNRAISFSSKALQKANNGTIRANHAKILRAHKEFQQAYDMFSTLVEEEPGNKDYHWEKAFTRMYLGLDRSAWKGFQVRFDVDKIPSPPAADYLPRWQGEPLAGKRLLLTHEQGFGDTILMLRYVHILKEMGATVILECQPELNRLVEGLPLDGIVKRGTQRDIQADYYCPLMSLPAFLWQDDSPPPPPARLTVPEGAKKDSRKLFLFPEDHKLNVGIVWSGSKTFADNRRRSVDVDRFLDLAILHNDCRFFSLQKGPGTQDLYRTGGQFLIRDAGPGLRDFADTAALIERLDIIVMTDSSVAHLAGSLGKPVLNLLNYNPYWLYFPDGPETLWYPSMFLLRQDSPGNWDGVFQNASNILSHLARTKSTLGRRISAAQVEQSLQTYMSALEKGEPPIVSRTDITADMTRMDPQQVSRKVTPTSCLESVSWDFFPV</sequence>
<dbReference type="Proteomes" id="UP000256845">
    <property type="component" value="Unassembled WGS sequence"/>
</dbReference>
<evidence type="ECO:0000313" key="1">
    <source>
        <dbReference type="EMBL" id="RED43352.1"/>
    </source>
</evidence>
<comment type="caution">
    <text evidence="1">The sequence shown here is derived from an EMBL/GenBank/DDBJ whole genome shotgun (WGS) entry which is preliminary data.</text>
</comment>
<dbReference type="OrthoDB" id="9778733at2"/>
<name>A0A3D9H1H2_9PROT</name>
<gene>
    <name evidence="1" type="ORF">DFP90_12410</name>
</gene>
<dbReference type="InterPro" id="IPR011990">
    <property type="entry name" value="TPR-like_helical_dom_sf"/>
</dbReference>
<reference evidence="1 2" key="1">
    <citation type="submission" date="2018-07" db="EMBL/GenBank/DDBJ databases">
        <title>Genomic Encyclopedia of Type Strains, Phase III (KMG-III): the genomes of soil and plant-associated and newly described type strains.</title>
        <authorList>
            <person name="Whitman W."/>
        </authorList>
    </citation>
    <scope>NUCLEOTIDE SEQUENCE [LARGE SCALE GENOMIC DNA]</scope>
    <source>
        <strain evidence="1 2">CECT 8488</strain>
    </source>
</reference>
<keyword evidence="2" id="KW-1185">Reference proteome</keyword>
<organism evidence="1 2">
    <name type="scientific">Aestuariispira insulae</name>
    <dbReference type="NCBI Taxonomy" id="1461337"/>
    <lineage>
        <taxon>Bacteria</taxon>
        <taxon>Pseudomonadati</taxon>
        <taxon>Pseudomonadota</taxon>
        <taxon>Alphaproteobacteria</taxon>
        <taxon>Rhodospirillales</taxon>
        <taxon>Kiloniellaceae</taxon>
        <taxon>Aestuariispira</taxon>
    </lineage>
</organism>
<dbReference type="Gene3D" id="3.40.50.2000">
    <property type="entry name" value="Glycogen Phosphorylase B"/>
    <property type="match status" value="1"/>
</dbReference>
<dbReference type="RefSeq" id="WP_115939675.1">
    <property type="nucleotide sequence ID" value="NZ_QRDW01000024.1"/>
</dbReference>
<evidence type="ECO:0008006" key="3">
    <source>
        <dbReference type="Google" id="ProtNLM"/>
    </source>
</evidence>
<dbReference type="SUPFAM" id="SSF48452">
    <property type="entry name" value="TPR-like"/>
    <property type="match status" value="1"/>
</dbReference>
<accession>A0A3D9H1H2</accession>
<proteinExistence type="predicted"/>
<dbReference type="SUPFAM" id="SSF53756">
    <property type="entry name" value="UDP-Glycosyltransferase/glycogen phosphorylase"/>
    <property type="match status" value="1"/>
</dbReference>